<accession>A0A149SC50</accession>
<name>A0A149SC50_GLUJA</name>
<evidence type="ECO:0000313" key="3">
    <source>
        <dbReference type="Proteomes" id="UP000661006"/>
    </source>
</evidence>
<dbReference type="Proteomes" id="UP001156613">
    <property type="component" value="Unassembled WGS sequence"/>
</dbReference>
<evidence type="ECO:0000313" key="1">
    <source>
        <dbReference type="EMBL" id="GLQ59158.1"/>
    </source>
</evidence>
<dbReference type="RefSeq" id="WP_010501675.1">
    <property type="nucleotide sequence ID" value="NZ_BEWO01000005.1"/>
</dbReference>
<organism evidence="2 3">
    <name type="scientific">Gluconobacter japonicus</name>
    <dbReference type="NCBI Taxonomy" id="376620"/>
    <lineage>
        <taxon>Bacteria</taxon>
        <taxon>Pseudomonadati</taxon>
        <taxon>Pseudomonadota</taxon>
        <taxon>Alphaproteobacteria</taxon>
        <taxon>Acetobacterales</taxon>
        <taxon>Acetobacteraceae</taxon>
        <taxon>Gluconobacter</taxon>
    </lineage>
</organism>
<proteinExistence type="predicted"/>
<evidence type="ECO:0000313" key="4">
    <source>
        <dbReference type="Proteomes" id="UP001156613"/>
    </source>
</evidence>
<sequence length="84" mass="9448">MADEDIAGDEVAGYLIRRELENGDDEFWNPAEKWVSDPGDAELYEEEDEANAVADLLSENDTLSITVEEVLYDDGEEDEFNDGE</sequence>
<reference evidence="4" key="2">
    <citation type="journal article" date="2019" name="Int. J. Syst. Evol. Microbiol.">
        <title>The Global Catalogue of Microorganisms (GCM) 10K type strain sequencing project: providing services to taxonomists for standard genome sequencing and annotation.</title>
        <authorList>
            <consortium name="The Broad Institute Genomics Platform"/>
            <consortium name="The Broad Institute Genome Sequencing Center for Infectious Disease"/>
            <person name="Wu L."/>
            <person name="Ma J."/>
        </authorList>
    </citation>
    <scope>NUCLEOTIDE SEQUENCE [LARGE SCALE GENOMIC DNA]</scope>
    <source>
        <strain evidence="4">NBRC 3271</strain>
    </source>
</reference>
<comment type="caution">
    <text evidence="2">The sequence shown here is derived from an EMBL/GenBank/DDBJ whole genome shotgun (WGS) entry which is preliminary data.</text>
</comment>
<dbReference type="EMBL" id="JABCQN010000003">
    <property type="protein sequence ID" value="MBF0870760.1"/>
    <property type="molecule type" value="Genomic_DNA"/>
</dbReference>
<dbReference type="AlphaFoldDB" id="A0A149SC50"/>
<keyword evidence="4" id="KW-1185">Reference proteome</keyword>
<reference evidence="1" key="1">
    <citation type="journal article" date="2014" name="Int. J. Syst. Evol. Microbiol.">
        <title>Complete genome of a new Firmicutes species belonging to the dominant human colonic microbiota ('Ruminococcus bicirculans') reveals two chromosomes and a selective capacity to utilize plant glucans.</title>
        <authorList>
            <consortium name="NISC Comparative Sequencing Program"/>
            <person name="Wegmann U."/>
            <person name="Louis P."/>
            <person name="Goesmann A."/>
            <person name="Henrissat B."/>
            <person name="Duncan S.H."/>
            <person name="Flint H.J."/>
        </authorList>
    </citation>
    <scope>NUCLEOTIDE SEQUENCE</scope>
    <source>
        <strain evidence="1">NBRC 3271</strain>
    </source>
</reference>
<protein>
    <submittedName>
        <fullName evidence="2">Uncharacterized protein</fullName>
    </submittedName>
</protein>
<reference evidence="1" key="5">
    <citation type="submission" date="2023-01" db="EMBL/GenBank/DDBJ databases">
        <title>Draft genome sequence of Gluconobacter japonicus strain NBRC 3271.</title>
        <authorList>
            <person name="Sun Q."/>
            <person name="Mori K."/>
        </authorList>
    </citation>
    <scope>NUCLEOTIDE SEQUENCE</scope>
    <source>
        <strain evidence="1">NBRC 3271</strain>
    </source>
</reference>
<dbReference type="EMBL" id="BSNT01000018">
    <property type="protein sequence ID" value="GLQ59158.1"/>
    <property type="molecule type" value="Genomic_DNA"/>
</dbReference>
<evidence type="ECO:0000313" key="2">
    <source>
        <dbReference type="EMBL" id="MBF0870760.1"/>
    </source>
</evidence>
<reference evidence="2" key="4">
    <citation type="submission" date="2020-11" db="EMBL/GenBank/DDBJ databases">
        <title>Description of novel Gluconobacter species.</title>
        <authorList>
            <person name="Cleenwerck I."/>
            <person name="Cnockaert M."/>
            <person name="Borremans W."/>
            <person name="Wieme A.D."/>
            <person name="De Vuyst L."/>
            <person name="Vandamme P."/>
        </authorList>
    </citation>
    <scope>NUCLEOTIDE SEQUENCE</scope>
    <source>
        <strain evidence="2">R71697</strain>
    </source>
</reference>
<reference evidence="2" key="3">
    <citation type="submission" date="2020-04" db="EMBL/GenBank/DDBJ databases">
        <authorList>
            <person name="Sombolestani A."/>
        </authorList>
    </citation>
    <scope>NUCLEOTIDE SEQUENCE</scope>
    <source>
        <strain evidence="2">R71697</strain>
    </source>
</reference>
<dbReference type="Proteomes" id="UP000661006">
    <property type="component" value="Unassembled WGS sequence"/>
</dbReference>
<dbReference type="GeneID" id="81474605"/>
<gene>
    <name evidence="1" type="ORF">GCM10010937_09610</name>
    <name evidence="2" type="ORF">HKD32_07845</name>
</gene>
<dbReference type="OrthoDB" id="7224333at2"/>